<keyword evidence="1" id="KW-0560">Oxidoreductase</keyword>
<dbReference type="Proteomes" id="UP001549921">
    <property type="component" value="Unassembled WGS sequence"/>
</dbReference>
<dbReference type="Gene3D" id="3.40.50.720">
    <property type="entry name" value="NAD(P)-binding Rossmann-like Domain"/>
    <property type="match status" value="1"/>
</dbReference>
<keyword evidence="3" id="KW-1133">Transmembrane helix</keyword>
<reference evidence="4 5" key="1">
    <citation type="submission" date="2024-06" db="EMBL/GenBank/DDBJ databases">
        <title>A chromosome-level genome assembly of beet webworm, Loxostege sticticalis.</title>
        <authorList>
            <person name="Zhang Y."/>
        </authorList>
    </citation>
    <scope>NUCLEOTIDE SEQUENCE [LARGE SCALE GENOMIC DNA]</scope>
    <source>
        <strain evidence="4">AQ028</strain>
        <tissue evidence="4">Male pupae</tissue>
    </source>
</reference>
<dbReference type="InterPro" id="IPR002347">
    <property type="entry name" value="SDR_fam"/>
</dbReference>
<protein>
    <recommendedName>
        <fullName evidence="6">Retinol dehydrogenase 11</fullName>
    </recommendedName>
</protein>
<evidence type="ECO:0000313" key="5">
    <source>
        <dbReference type="Proteomes" id="UP001549921"/>
    </source>
</evidence>
<proteinExistence type="inferred from homology"/>
<accession>A0ABD0T0G4</accession>
<comment type="similarity">
    <text evidence="2">Belongs to the short-chain dehydrogenases/reductases (SDR) family.</text>
</comment>
<evidence type="ECO:0000313" key="4">
    <source>
        <dbReference type="EMBL" id="KAL0831071.1"/>
    </source>
</evidence>
<keyword evidence="3" id="KW-0472">Membrane</keyword>
<dbReference type="PRINTS" id="PR00081">
    <property type="entry name" value="GDHRDH"/>
</dbReference>
<evidence type="ECO:0008006" key="6">
    <source>
        <dbReference type="Google" id="ProtNLM"/>
    </source>
</evidence>
<dbReference type="CDD" id="cd05327">
    <property type="entry name" value="retinol-DH_like_SDR_c_like"/>
    <property type="match status" value="1"/>
</dbReference>
<dbReference type="SUPFAM" id="SSF51735">
    <property type="entry name" value="NAD(P)-binding Rossmann-fold domains"/>
    <property type="match status" value="1"/>
</dbReference>
<gene>
    <name evidence="4" type="ORF">ABMA28_001948</name>
</gene>
<comment type="caution">
    <text evidence="4">The sequence shown here is derived from an EMBL/GenBank/DDBJ whole genome shotgun (WGS) entry which is preliminary data.</text>
</comment>
<dbReference type="InterPro" id="IPR036291">
    <property type="entry name" value="NAD(P)-bd_dom_sf"/>
</dbReference>
<keyword evidence="3" id="KW-0812">Transmembrane</keyword>
<dbReference type="GO" id="GO:0016491">
    <property type="term" value="F:oxidoreductase activity"/>
    <property type="evidence" value="ECO:0007669"/>
    <property type="project" value="UniProtKB-KW"/>
</dbReference>
<dbReference type="PANTHER" id="PTHR43157:SF31">
    <property type="entry name" value="PHOSPHATIDYLINOSITOL-GLYCAN BIOSYNTHESIS CLASS F PROTEIN"/>
    <property type="match status" value="1"/>
</dbReference>
<dbReference type="Pfam" id="PF00106">
    <property type="entry name" value="adh_short"/>
    <property type="match status" value="1"/>
</dbReference>
<sequence length="322" mass="36270">MLTSYWMWSLYIVTLAVIVLRIILRFGVKRCTSKVNMSGKVVIVTGANSGIGFHTALDLARRGARVILACRNEARGIRARDQIIAATLNSNVVYKHLDMASLYSVKKFCEDITRTEERLDVLVNNAGVYALGDRYTDDGIVETMQVNYFSVFLLTDLLLPMIKAQRGRIVNVGSLAHYIGDLKPDHINKKGYYSEMITYANSKFCIMAFTVELARRLRGSGVTVNAVHPGVVKTNITDNNRNILLDVAFWILVWVCYRTAEEGAQGVVHCCVAEECAQTSGKFFVDCAVWRGPWKSESKIIHLNLWNISEKLLKYKQTNMKV</sequence>
<organism evidence="4 5">
    <name type="scientific">Loxostege sticticalis</name>
    <name type="common">Beet webworm moth</name>
    <dbReference type="NCBI Taxonomy" id="481309"/>
    <lineage>
        <taxon>Eukaryota</taxon>
        <taxon>Metazoa</taxon>
        <taxon>Ecdysozoa</taxon>
        <taxon>Arthropoda</taxon>
        <taxon>Hexapoda</taxon>
        <taxon>Insecta</taxon>
        <taxon>Pterygota</taxon>
        <taxon>Neoptera</taxon>
        <taxon>Endopterygota</taxon>
        <taxon>Lepidoptera</taxon>
        <taxon>Glossata</taxon>
        <taxon>Ditrysia</taxon>
        <taxon>Pyraloidea</taxon>
        <taxon>Crambidae</taxon>
        <taxon>Pyraustinae</taxon>
        <taxon>Loxostege</taxon>
    </lineage>
</organism>
<evidence type="ECO:0000256" key="2">
    <source>
        <dbReference type="RuleBase" id="RU000363"/>
    </source>
</evidence>
<name>A0ABD0T0G4_LOXSC</name>
<evidence type="ECO:0000256" key="1">
    <source>
        <dbReference type="ARBA" id="ARBA00023002"/>
    </source>
</evidence>
<evidence type="ECO:0000256" key="3">
    <source>
        <dbReference type="SAM" id="Phobius"/>
    </source>
</evidence>
<feature type="transmembrane region" description="Helical" evidence="3">
    <location>
        <begin position="6"/>
        <end position="24"/>
    </location>
</feature>
<dbReference type="EMBL" id="JBEDNZ010000012">
    <property type="protein sequence ID" value="KAL0831071.1"/>
    <property type="molecule type" value="Genomic_DNA"/>
</dbReference>
<dbReference type="PRINTS" id="PR00080">
    <property type="entry name" value="SDRFAMILY"/>
</dbReference>
<dbReference type="AlphaFoldDB" id="A0ABD0T0G4"/>
<dbReference type="PANTHER" id="PTHR43157">
    <property type="entry name" value="PHOSPHATIDYLINOSITOL-GLYCAN BIOSYNTHESIS CLASS F PROTEIN-RELATED"/>
    <property type="match status" value="1"/>
</dbReference>